<proteinExistence type="inferred from homology"/>
<dbReference type="CDD" id="cd05327">
    <property type="entry name" value="retinol-DH_like_SDR_c_like"/>
    <property type="match status" value="1"/>
</dbReference>
<comment type="caution">
    <text evidence="4">The sequence shown here is derived from an EMBL/GenBank/DDBJ whole genome shotgun (WGS) entry which is preliminary data.</text>
</comment>
<dbReference type="GO" id="GO:0016491">
    <property type="term" value="F:oxidoreductase activity"/>
    <property type="evidence" value="ECO:0007669"/>
    <property type="project" value="UniProtKB-KW"/>
</dbReference>
<dbReference type="PANTHER" id="PTHR43157">
    <property type="entry name" value="PHOSPHATIDYLINOSITOL-GLYCAN BIOSYNTHESIS CLASS F PROTEIN-RELATED"/>
    <property type="match status" value="1"/>
</dbReference>
<accession>A0A426TXJ6</accession>
<dbReference type="PRINTS" id="PR00081">
    <property type="entry name" value="GDHRDH"/>
</dbReference>
<name>A0A426TXJ6_9CHLR</name>
<gene>
    <name evidence="4" type="ORF">EI684_13305</name>
</gene>
<dbReference type="InterPro" id="IPR002347">
    <property type="entry name" value="SDR_fam"/>
</dbReference>
<organism evidence="4 5">
    <name type="scientific">Candidatus Viridilinea halotolerans</name>
    <dbReference type="NCBI Taxonomy" id="2491704"/>
    <lineage>
        <taxon>Bacteria</taxon>
        <taxon>Bacillati</taxon>
        <taxon>Chloroflexota</taxon>
        <taxon>Chloroflexia</taxon>
        <taxon>Chloroflexales</taxon>
        <taxon>Chloroflexineae</taxon>
        <taxon>Oscillochloridaceae</taxon>
        <taxon>Candidatus Viridilinea</taxon>
    </lineage>
</organism>
<dbReference type="Gene3D" id="3.40.50.720">
    <property type="entry name" value="NAD(P)-binding Rossmann-like Domain"/>
    <property type="match status" value="1"/>
</dbReference>
<evidence type="ECO:0000313" key="5">
    <source>
        <dbReference type="Proteomes" id="UP000280307"/>
    </source>
</evidence>
<dbReference type="SMART" id="SM00822">
    <property type="entry name" value="PKS_KR"/>
    <property type="match status" value="1"/>
</dbReference>
<evidence type="ECO:0000256" key="2">
    <source>
        <dbReference type="RuleBase" id="RU000363"/>
    </source>
</evidence>
<reference evidence="4 5" key="1">
    <citation type="submission" date="2018-12" db="EMBL/GenBank/DDBJ databases">
        <title>Genome Sequence of Candidatus Viridilinea halotolerans isolated from saline sulfide-rich spring.</title>
        <authorList>
            <person name="Grouzdev D.S."/>
            <person name="Burganskaya E.I."/>
            <person name="Krutkina M.S."/>
            <person name="Sukhacheva M.V."/>
            <person name="Gorlenko V.M."/>
        </authorList>
    </citation>
    <scope>NUCLEOTIDE SEQUENCE [LARGE SCALE GENOMIC DNA]</scope>
    <source>
        <strain evidence="4">Chok-6</strain>
    </source>
</reference>
<dbReference type="EMBL" id="RSAS01000518">
    <property type="protein sequence ID" value="RRR70471.1"/>
    <property type="molecule type" value="Genomic_DNA"/>
</dbReference>
<dbReference type="AlphaFoldDB" id="A0A426TXJ6"/>
<dbReference type="PRINTS" id="PR00080">
    <property type="entry name" value="SDRFAMILY"/>
</dbReference>
<dbReference type="PANTHER" id="PTHR43157:SF31">
    <property type="entry name" value="PHOSPHATIDYLINOSITOL-GLYCAN BIOSYNTHESIS CLASS F PROTEIN"/>
    <property type="match status" value="1"/>
</dbReference>
<dbReference type="Pfam" id="PF00106">
    <property type="entry name" value="adh_short"/>
    <property type="match status" value="1"/>
</dbReference>
<protein>
    <submittedName>
        <fullName evidence="4">SDR family oxidoreductase</fullName>
    </submittedName>
</protein>
<comment type="similarity">
    <text evidence="2">Belongs to the short-chain dehydrogenases/reductases (SDR) family.</text>
</comment>
<feature type="domain" description="Ketoreductase" evidence="3">
    <location>
        <begin position="4"/>
        <end position="200"/>
    </location>
</feature>
<evidence type="ECO:0000259" key="3">
    <source>
        <dbReference type="SMART" id="SM00822"/>
    </source>
</evidence>
<dbReference type="Proteomes" id="UP000280307">
    <property type="component" value="Unassembled WGS sequence"/>
</dbReference>
<sequence>MNGKVCLITGATSGIGQVTALELARMGATVVLLVRNRQRGEAVQQSITAQTGNANVEVLVADFTALESVRAAAEQFLSRYQRLDVLVNNAGLYVSTRQLSADGCELTFAVNHLAPFLLTNLLLECMQASGAARIVNVSSGAHMAGSNKFNDLRAERGYNAFRAYADSKLANVLFTYELARRLEGQDVTANCLHPGAVRTNFGAGATGIFGVFFNLARPFMLSPEQGAQTSIYLASSPEVAGISGKYFSNCRAQTSSPNSYDHTAQSRLWSLSEQLCGTLVDTK</sequence>
<evidence type="ECO:0000313" key="4">
    <source>
        <dbReference type="EMBL" id="RRR70471.1"/>
    </source>
</evidence>
<dbReference type="InterPro" id="IPR057326">
    <property type="entry name" value="KR_dom"/>
</dbReference>
<keyword evidence="1" id="KW-0560">Oxidoreductase</keyword>
<evidence type="ECO:0000256" key="1">
    <source>
        <dbReference type="ARBA" id="ARBA00023002"/>
    </source>
</evidence>
<dbReference type="InterPro" id="IPR036291">
    <property type="entry name" value="NAD(P)-bd_dom_sf"/>
</dbReference>
<dbReference type="SUPFAM" id="SSF51735">
    <property type="entry name" value="NAD(P)-binding Rossmann-fold domains"/>
    <property type="match status" value="1"/>
</dbReference>